<gene>
    <name evidence="1" type="ORF">NIES2119_17165</name>
</gene>
<dbReference type="RefSeq" id="WP_073594732.1">
    <property type="nucleotide sequence ID" value="NZ_MRCE01000016.1"/>
</dbReference>
<evidence type="ECO:0000313" key="1">
    <source>
        <dbReference type="EMBL" id="OKH36377.1"/>
    </source>
</evidence>
<accession>A0A1U7IH61</accession>
<comment type="caution">
    <text evidence="1">The sequence shown here is derived from an EMBL/GenBank/DDBJ whole genome shotgun (WGS) entry which is preliminary data.</text>
</comment>
<protein>
    <submittedName>
        <fullName evidence="1">Uncharacterized protein</fullName>
    </submittedName>
</protein>
<evidence type="ECO:0000313" key="2">
    <source>
        <dbReference type="Proteomes" id="UP000185860"/>
    </source>
</evidence>
<dbReference type="EMBL" id="MRCE01000016">
    <property type="protein sequence ID" value="OKH36377.1"/>
    <property type="molecule type" value="Genomic_DNA"/>
</dbReference>
<organism evidence="1 2">
    <name type="scientific">[Phormidium ambiguum] IAM M-71</name>
    <dbReference type="NCBI Taxonomy" id="454136"/>
    <lineage>
        <taxon>Bacteria</taxon>
        <taxon>Bacillati</taxon>
        <taxon>Cyanobacteriota</taxon>
        <taxon>Cyanophyceae</taxon>
        <taxon>Oscillatoriophycideae</taxon>
        <taxon>Aerosakkonematales</taxon>
        <taxon>Aerosakkonemataceae</taxon>
        <taxon>Floridanema</taxon>
    </lineage>
</organism>
<dbReference type="AlphaFoldDB" id="A0A1U7IH61"/>
<name>A0A1U7IH61_9CYAN</name>
<sequence length="99" mass="11358">MPFQYSTSFGRRFLARSTLAVTLVGSLALYHQTILTDRMIPKQRHRGAATISDPIASRNLLCRKKIIISRTDGKDKIDKEEQGEKMQRCGQNYFINNKI</sequence>
<proteinExistence type="predicted"/>
<reference evidence="1 2" key="1">
    <citation type="submission" date="2016-11" db="EMBL/GenBank/DDBJ databases">
        <title>Draft Genome Sequences of Nine Cyanobacterial Strains from Diverse Habitats.</title>
        <authorList>
            <person name="Zhu T."/>
            <person name="Hou S."/>
            <person name="Lu X."/>
            <person name="Hess W.R."/>
        </authorList>
    </citation>
    <scope>NUCLEOTIDE SEQUENCE [LARGE SCALE GENOMIC DNA]</scope>
    <source>
        <strain evidence="1 2">IAM M-71</strain>
    </source>
</reference>
<dbReference type="Proteomes" id="UP000185860">
    <property type="component" value="Unassembled WGS sequence"/>
</dbReference>